<dbReference type="InterPro" id="IPR001123">
    <property type="entry name" value="LeuE-type"/>
</dbReference>
<evidence type="ECO:0000313" key="8">
    <source>
        <dbReference type="Proteomes" id="UP000286990"/>
    </source>
</evidence>
<feature type="transmembrane region" description="Helical" evidence="6">
    <location>
        <begin position="114"/>
        <end position="131"/>
    </location>
</feature>
<dbReference type="EMBL" id="QUSX01000001">
    <property type="protein sequence ID" value="RRQ50382.1"/>
    <property type="molecule type" value="Genomic_DNA"/>
</dbReference>
<keyword evidence="4 6" id="KW-1133">Transmembrane helix</keyword>
<dbReference type="GO" id="GO:0006865">
    <property type="term" value="P:amino acid transport"/>
    <property type="evidence" value="ECO:0007669"/>
    <property type="project" value="InterPro"/>
</dbReference>
<evidence type="ECO:0000256" key="3">
    <source>
        <dbReference type="ARBA" id="ARBA00022692"/>
    </source>
</evidence>
<comment type="caution">
    <text evidence="7">The sequence shown here is derived from an EMBL/GenBank/DDBJ whole genome shotgun (WGS) entry which is preliminary data.</text>
</comment>
<evidence type="ECO:0000256" key="4">
    <source>
        <dbReference type="ARBA" id="ARBA00022989"/>
    </source>
</evidence>
<organism evidence="7 8">
    <name type="scientific">Maribacter algicola</name>
    <dbReference type="NCBI Taxonomy" id="2498892"/>
    <lineage>
        <taxon>Bacteria</taxon>
        <taxon>Pseudomonadati</taxon>
        <taxon>Bacteroidota</taxon>
        <taxon>Flavobacteriia</taxon>
        <taxon>Flavobacteriales</taxon>
        <taxon>Flavobacteriaceae</taxon>
        <taxon>Maribacter</taxon>
    </lineage>
</organism>
<feature type="transmembrane region" description="Helical" evidence="6">
    <location>
        <begin position="6"/>
        <end position="27"/>
    </location>
</feature>
<accession>A0A426RN88</accession>
<evidence type="ECO:0000256" key="2">
    <source>
        <dbReference type="ARBA" id="ARBA00022475"/>
    </source>
</evidence>
<feature type="transmembrane region" description="Helical" evidence="6">
    <location>
        <begin position="72"/>
        <end position="93"/>
    </location>
</feature>
<protein>
    <submittedName>
        <fullName evidence="7">Lysine transporter LysE</fullName>
    </submittedName>
</protein>
<dbReference type="GO" id="GO:0005886">
    <property type="term" value="C:plasma membrane"/>
    <property type="evidence" value="ECO:0007669"/>
    <property type="project" value="UniProtKB-SubCell"/>
</dbReference>
<dbReference type="OrthoDB" id="1451945at2"/>
<keyword evidence="3 6" id="KW-0812">Transmembrane</keyword>
<reference evidence="8" key="1">
    <citation type="submission" date="2018-08" db="EMBL/GenBank/DDBJ databases">
        <authorList>
            <person name="Khan S.A."/>
            <person name="J S.E."/>
        </authorList>
    </citation>
    <scope>NUCLEOTIDE SEQUENCE [LARGE SCALE GENOMIC DNA]</scope>
    <source>
        <strain evidence="8">PoM-212</strain>
    </source>
</reference>
<comment type="subcellular location">
    <subcellularLocation>
        <location evidence="1">Cell membrane</location>
        <topology evidence="1">Multi-pass membrane protein</topology>
    </subcellularLocation>
</comment>
<keyword evidence="2" id="KW-1003">Cell membrane</keyword>
<dbReference type="RefSeq" id="WP_125222199.1">
    <property type="nucleotide sequence ID" value="NZ_QUSX01000001.1"/>
</dbReference>
<feature type="transmembrane region" description="Helical" evidence="6">
    <location>
        <begin position="39"/>
        <end position="66"/>
    </location>
</feature>
<evidence type="ECO:0000313" key="7">
    <source>
        <dbReference type="EMBL" id="RRQ50382.1"/>
    </source>
</evidence>
<feature type="transmembrane region" description="Helical" evidence="6">
    <location>
        <begin position="186"/>
        <end position="207"/>
    </location>
</feature>
<evidence type="ECO:0000256" key="5">
    <source>
        <dbReference type="ARBA" id="ARBA00023136"/>
    </source>
</evidence>
<name>A0A426RN88_9FLAO</name>
<sequence length="210" mass="23721">MQHLLILFFATFSAAFMATVPPGLLNLNAAKTSVEKNKLNGVIFSLGVSTVIMLQATIAVFISKFLDRNPQVVSTLLEVAIVVFASLAVYFFIAAKRNKKTKIKAIKISKRNSYLKGMFLAAINFLTIPYYSGLNIMWNASGWIKFMFLDIAIFVLAAGLGTFSVLYLYVFYFDKLEHKTNRFEKNANYILSFLMMILLIITVVRVLNRQ</sequence>
<evidence type="ECO:0000256" key="6">
    <source>
        <dbReference type="SAM" id="Phobius"/>
    </source>
</evidence>
<evidence type="ECO:0000256" key="1">
    <source>
        <dbReference type="ARBA" id="ARBA00004651"/>
    </source>
</evidence>
<feature type="transmembrane region" description="Helical" evidence="6">
    <location>
        <begin position="151"/>
        <end position="174"/>
    </location>
</feature>
<dbReference type="AlphaFoldDB" id="A0A426RN88"/>
<keyword evidence="5 6" id="KW-0472">Membrane</keyword>
<reference evidence="8" key="2">
    <citation type="submission" date="2018-12" db="EMBL/GenBank/DDBJ databases">
        <title>Maribacter lutimaris sp. nov., isolated from marine sediment.</title>
        <authorList>
            <person name="Kim K.K."/>
        </authorList>
    </citation>
    <scope>NUCLEOTIDE SEQUENCE [LARGE SCALE GENOMIC DNA]</scope>
    <source>
        <strain evidence="8">PoM-212</strain>
    </source>
</reference>
<keyword evidence="8" id="KW-1185">Reference proteome</keyword>
<dbReference type="Pfam" id="PF01810">
    <property type="entry name" value="LysE"/>
    <property type="match status" value="1"/>
</dbReference>
<gene>
    <name evidence="7" type="ORF">DZC72_07465</name>
</gene>
<dbReference type="Proteomes" id="UP000286990">
    <property type="component" value="Unassembled WGS sequence"/>
</dbReference>
<proteinExistence type="predicted"/>